<gene>
    <name evidence="1" type="ORF">A4U53_35530</name>
</gene>
<accession>A0A179B9S1</accession>
<comment type="caution">
    <text evidence="1">The sequence shown here is derived from an EMBL/GenBank/DDBJ whole genome shotgun (WGS) entry which is preliminary data.</text>
</comment>
<evidence type="ECO:0000313" key="1">
    <source>
        <dbReference type="EMBL" id="OAP88109.1"/>
    </source>
</evidence>
<sequence>MAGGAPGFCQKAIRAQVGRTPFIMRLEPMKETTGDHPGAAVEPSTATLVDHVVWNAESMAFPASAEEADALSEMALLRGSPGD</sequence>
<dbReference type="AlphaFoldDB" id="A0A179B9S1"/>
<reference evidence="1" key="1">
    <citation type="submission" date="2016-04" db="EMBL/GenBank/DDBJ databases">
        <title>Fast-growing isolate from the root nodules of Vavilovia formosa.</title>
        <authorList>
            <person name="Kimeklis A."/>
            <person name="Safronova V."/>
            <person name="Belimov A."/>
            <person name="Andronov E."/>
        </authorList>
    </citation>
    <scope>NUCLEOTIDE SEQUENCE [LARGE SCALE GENOMIC DNA]</scope>
    <source>
        <strain evidence="1">Vaf-46</strain>
    </source>
</reference>
<dbReference type="EMBL" id="LWBS01000463">
    <property type="protein sequence ID" value="OAP88109.1"/>
    <property type="molecule type" value="Genomic_DNA"/>
</dbReference>
<name>A0A179B9S1_RHILE</name>
<proteinExistence type="predicted"/>
<organism evidence="1">
    <name type="scientific">Rhizobium leguminosarum</name>
    <dbReference type="NCBI Taxonomy" id="384"/>
    <lineage>
        <taxon>Bacteria</taxon>
        <taxon>Pseudomonadati</taxon>
        <taxon>Pseudomonadota</taxon>
        <taxon>Alphaproteobacteria</taxon>
        <taxon>Hyphomicrobiales</taxon>
        <taxon>Rhizobiaceae</taxon>
        <taxon>Rhizobium/Agrobacterium group</taxon>
        <taxon>Rhizobium</taxon>
    </lineage>
</organism>
<protein>
    <submittedName>
        <fullName evidence="1">Uncharacterized protein</fullName>
    </submittedName>
</protein>